<dbReference type="PANTHER" id="PTHR43976:SF16">
    <property type="entry name" value="SHORT-CHAIN DEHYDROGENASE_REDUCTASE FAMILY PROTEIN"/>
    <property type="match status" value="1"/>
</dbReference>
<dbReference type="InterPro" id="IPR002347">
    <property type="entry name" value="SDR_fam"/>
</dbReference>
<comment type="similarity">
    <text evidence="1 3">Belongs to the short-chain dehydrogenases/reductases (SDR) family.</text>
</comment>
<feature type="region of interest" description="Disordered" evidence="4">
    <location>
        <begin position="269"/>
        <end position="290"/>
    </location>
</feature>
<dbReference type="PRINTS" id="PR00081">
    <property type="entry name" value="GDHRDH"/>
</dbReference>
<evidence type="ECO:0000313" key="6">
    <source>
        <dbReference type="EMBL" id="MFC4470757.1"/>
    </source>
</evidence>
<dbReference type="SMART" id="SM00822">
    <property type="entry name" value="PKS_KR"/>
    <property type="match status" value="1"/>
</dbReference>
<dbReference type="EMBL" id="JBHSFG010000087">
    <property type="protein sequence ID" value="MFC4470757.1"/>
    <property type="molecule type" value="Genomic_DNA"/>
</dbReference>
<keyword evidence="7" id="KW-1185">Reference proteome</keyword>
<dbReference type="PRINTS" id="PR00080">
    <property type="entry name" value="SDRFAMILY"/>
</dbReference>
<dbReference type="Gene3D" id="3.40.50.720">
    <property type="entry name" value="NAD(P)-binding Rossmann-like Domain"/>
    <property type="match status" value="1"/>
</dbReference>
<dbReference type="CDD" id="cd05374">
    <property type="entry name" value="17beta-HSD-like_SDR_c"/>
    <property type="match status" value="1"/>
</dbReference>
<comment type="caution">
    <text evidence="6">The sequence shown here is derived from an EMBL/GenBank/DDBJ whole genome shotgun (WGS) entry which is preliminary data.</text>
</comment>
<gene>
    <name evidence="6" type="ORF">ACFPH6_40755</name>
</gene>
<evidence type="ECO:0000256" key="3">
    <source>
        <dbReference type="RuleBase" id="RU000363"/>
    </source>
</evidence>
<feature type="domain" description="Ketoreductase" evidence="5">
    <location>
        <begin position="3"/>
        <end position="184"/>
    </location>
</feature>
<sequence length="290" mass="31067">MSKVVLVTGAGRGLGTDIGREALAAGHQVVATGRRPEEVEKTLGGPQDNLLVTQLDVTSIEDAAAAAQAAVDRFGRIDVLINNAGNLFAGYFEEISPAQMRQQFETNLFGPMNVTRAVLPLMRRQRSGHIITITSTAGLVGMEFTSAYAASKFAEEGWMESLRHDVEPYNIRTTVVEPGYFRTELLVEGSTTWPELSIDDYAPRTAPTIEGMKSMNGRQPGDPAKLARALLTIAGQDKPLQRFVAGADAIEAAEAKAKELLAQAEASRELGGSLAYDDAPPPRPGNTDQA</sequence>
<dbReference type="RefSeq" id="WP_386351973.1">
    <property type="nucleotide sequence ID" value="NZ_JBHSFG010000087.1"/>
</dbReference>
<dbReference type="EC" id="1.1.-.-" evidence="6"/>
<dbReference type="InterPro" id="IPR057326">
    <property type="entry name" value="KR_dom"/>
</dbReference>
<protein>
    <submittedName>
        <fullName evidence="6">SDR family oxidoreductase</fullName>
        <ecNumber evidence="6">1.1.-.-</ecNumber>
    </submittedName>
</protein>
<organism evidence="6 7">
    <name type="scientific">Streptomyces xiangluensis</name>
    <dbReference type="NCBI Taxonomy" id="2665720"/>
    <lineage>
        <taxon>Bacteria</taxon>
        <taxon>Bacillati</taxon>
        <taxon>Actinomycetota</taxon>
        <taxon>Actinomycetes</taxon>
        <taxon>Kitasatosporales</taxon>
        <taxon>Streptomycetaceae</taxon>
        <taxon>Streptomyces</taxon>
    </lineage>
</organism>
<dbReference type="Pfam" id="PF00106">
    <property type="entry name" value="adh_short"/>
    <property type="match status" value="1"/>
</dbReference>
<accession>A0ABV8Z0A7</accession>
<reference evidence="7" key="1">
    <citation type="journal article" date="2019" name="Int. J. Syst. Evol. Microbiol.">
        <title>The Global Catalogue of Microorganisms (GCM) 10K type strain sequencing project: providing services to taxonomists for standard genome sequencing and annotation.</title>
        <authorList>
            <consortium name="The Broad Institute Genomics Platform"/>
            <consortium name="The Broad Institute Genome Sequencing Center for Infectious Disease"/>
            <person name="Wu L."/>
            <person name="Ma J."/>
        </authorList>
    </citation>
    <scope>NUCLEOTIDE SEQUENCE [LARGE SCALE GENOMIC DNA]</scope>
    <source>
        <strain evidence="7">DT43</strain>
    </source>
</reference>
<dbReference type="PANTHER" id="PTHR43976">
    <property type="entry name" value="SHORT CHAIN DEHYDROGENASE"/>
    <property type="match status" value="1"/>
</dbReference>
<keyword evidence="2 6" id="KW-0560">Oxidoreductase</keyword>
<dbReference type="SUPFAM" id="SSF51735">
    <property type="entry name" value="NAD(P)-binding Rossmann-fold domains"/>
    <property type="match status" value="1"/>
</dbReference>
<evidence type="ECO:0000259" key="5">
    <source>
        <dbReference type="SMART" id="SM00822"/>
    </source>
</evidence>
<dbReference type="GO" id="GO:0016491">
    <property type="term" value="F:oxidoreductase activity"/>
    <property type="evidence" value="ECO:0007669"/>
    <property type="project" value="UniProtKB-KW"/>
</dbReference>
<dbReference type="Proteomes" id="UP001596012">
    <property type="component" value="Unassembled WGS sequence"/>
</dbReference>
<evidence type="ECO:0000256" key="2">
    <source>
        <dbReference type="ARBA" id="ARBA00023002"/>
    </source>
</evidence>
<dbReference type="InterPro" id="IPR051911">
    <property type="entry name" value="SDR_oxidoreductase"/>
</dbReference>
<evidence type="ECO:0000256" key="1">
    <source>
        <dbReference type="ARBA" id="ARBA00006484"/>
    </source>
</evidence>
<name>A0ABV8Z0A7_9ACTN</name>
<proteinExistence type="inferred from homology"/>
<dbReference type="InterPro" id="IPR036291">
    <property type="entry name" value="NAD(P)-bd_dom_sf"/>
</dbReference>
<evidence type="ECO:0000256" key="4">
    <source>
        <dbReference type="SAM" id="MobiDB-lite"/>
    </source>
</evidence>
<evidence type="ECO:0000313" key="7">
    <source>
        <dbReference type="Proteomes" id="UP001596012"/>
    </source>
</evidence>